<evidence type="ECO:0000313" key="3">
    <source>
        <dbReference type="Proteomes" id="UP001142325"/>
    </source>
</evidence>
<reference evidence="2" key="2">
    <citation type="submission" date="2023-01" db="EMBL/GenBank/DDBJ databases">
        <authorList>
            <person name="Sun Q."/>
            <person name="Evtushenko L."/>
        </authorList>
    </citation>
    <scope>NUCLEOTIDE SEQUENCE</scope>
    <source>
        <strain evidence="2">VKM Ac-1958</strain>
    </source>
</reference>
<name>A0A9W6HRQ7_9MICO</name>
<dbReference type="InterPro" id="IPR013154">
    <property type="entry name" value="ADH-like_N"/>
</dbReference>
<keyword evidence="3" id="KW-1185">Reference proteome</keyword>
<dbReference type="InterPro" id="IPR052733">
    <property type="entry name" value="Chloroplast_QOR"/>
</dbReference>
<dbReference type="SUPFAM" id="SSF50129">
    <property type="entry name" value="GroES-like"/>
    <property type="match status" value="1"/>
</dbReference>
<dbReference type="SUPFAM" id="SSF51735">
    <property type="entry name" value="NAD(P)-binding Rossmann-fold domains"/>
    <property type="match status" value="1"/>
</dbReference>
<protein>
    <submittedName>
        <fullName evidence="2">NADPH:quinone reductase</fullName>
    </submittedName>
</protein>
<dbReference type="Pfam" id="PF13602">
    <property type="entry name" value="ADH_zinc_N_2"/>
    <property type="match status" value="1"/>
</dbReference>
<evidence type="ECO:0000259" key="1">
    <source>
        <dbReference type="SMART" id="SM00829"/>
    </source>
</evidence>
<proteinExistence type="predicted"/>
<dbReference type="RefSeq" id="WP_204938961.1">
    <property type="nucleotide sequence ID" value="NZ_BAAAUM010000001.1"/>
</dbReference>
<dbReference type="Gene3D" id="3.40.50.720">
    <property type="entry name" value="NAD(P)-binding Rossmann-like Domain"/>
    <property type="match status" value="1"/>
</dbReference>
<reference evidence="2" key="1">
    <citation type="journal article" date="2014" name="Int. J. Syst. Evol. Microbiol.">
        <title>Complete genome sequence of Corynebacterium casei LMG S-19264T (=DSM 44701T), isolated from a smear-ripened cheese.</title>
        <authorList>
            <consortium name="US DOE Joint Genome Institute (JGI-PGF)"/>
            <person name="Walter F."/>
            <person name="Albersmeier A."/>
            <person name="Kalinowski J."/>
            <person name="Ruckert C."/>
        </authorList>
    </citation>
    <scope>NUCLEOTIDE SEQUENCE</scope>
    <source>
        <strain evidence="2">VKM Ac-1958</strain>
    </source>
</reference>
<sequence>MTQKTAALPHTMTAWQRETYGSAGGTHLARIPVPTPGRGEVLLKVRATTLNAADVRILLGDPLLVRPVFGLRRPKQPVRGIDVAATVVAMGPDATGVTRGDEVIVELPGGGGLAPYAVAPAERLVKRPATLAPEAAACLPIAGGTAWQALDLAGVDEQTGRVLILGASGGVGTFAVQLAALHGAEVWATCGERNRPLVEGLGAVRTFDHRTSPLDDLPSDHFDAVIDIAGGVSLRALQRLVAPGGTVVLVVGDGGHVLGPVPRMIRAAFLSIGSRRRIRPLAATAKREIVRQLAALAADGRIAPVIEREWPFEEASAALAHVEGGHAVGKVVVRGAASAE</sequence>
<dbReference type="PANTHER" id="PTHR44013:SF1">
    <property type="entry name" value="ZINC-TYPE ALCOHOL DEHYDROGENASE-LIKE PROTEIN C16A3.02C"/>
    <property type="match status" value="1"/>
</dbReference>
<dbReference type="CDD" id="cd08267">
    <property type="entry name" value="MDR1"/>
    <property type="match status" value="1"/>
</dbReference>
<dbReference type="InterPro" id="IPR020843">
    <property type="entry name" value="ER"/>
</dbReference>
<dbReference type="InterPro" id="IPR036291">
    <property type="entry name" value="NAD(P)-bd_dom_sf"/>
</dbReference>
<dbReference type="AlphaFoldDB" id="A0A9W6HRQ7"/>
<dbReference type="Pfam" id="PF08240">
    <property type="entry name" value="ADH_N"/>
    <property type="match status" value="1"/>
</dbReference>
<evidence type="ECO:0000313" key="2">
    <source>
        <dbReference type="EMBL" id="GLK01308.1"/>
    </source>
</evidence>
<dbReference type="Proteomes" id="UP001142325">
    <property type="component" value="Unassembled WGS sequence"/>
</dbReference>
<dbReference type="GO" id="GO:0016491">
    <property type="term" value="F:oxidoreductase activity"/>
    <property type="evidence" value="ECO:0007669"/>
    <property type="project" value="InterPro"/>
</dbReference>
<dbReference type="SMART" id="SM00829">
    <property type="entry name" value="PKS_ER"/>
    <property type="match status" value="1"/>
</dbReference>
<accession>A0A9W6HRQ7</accession>
<feature type="domain" description="Enoyl reductase (ER)" evidence="1">
    <location>
        <begin position="21"/>
        <end position="333"/>
    </location>
</feature>
<gene>
    <name evidence="2" type="ORF">GCM10017596_10230</name>
</gene>
<comment type="caution">
    <text evidence="2">The sequence shown here is derived from an EMBL/GenBank/DDBJ whole genome shotgun (WGS) entry which is preliminary data.</text>
</comment>
<organism evidence="2 3">
    <name type="scientific">Microbacterium keratanolyticum</name>
    <dbReference type="NCBI Taxonomy" id="67574"/>
    <lineage>
        <taxon>Bacteria</taxon>
        <taxon>Bacillati</taxon>
        <taxon>Actinomycetota</taxon>
        <taxon>Actinomycetes</taxon>
        <taxon>Micrococcales</taxon>
        <taxon>Microbacteriaceae</taxon>
        <taxon>Microbacterium</taxon>
    </lineage>
</organism>
<dbReference type="InterPro" id="IPR011032">
    <property type="entry name" value="GroES-like_sf"/>
</dbReference>
<dbReference type="PANTHER" id="PTHR44013">
    <property type="entry name" value="ZINC-TYPE ALCOHOL DEHYDROGENASE-LIKE PROTEIN C16A3.02C"/>
    <property type="match status" value="1"/>
</dbReference>
<dbReference type="Gene3D" id="3.90.180.10">
    <property type="entry name" value="Medium-chain alcohol dehydrogenases, catalytic domain"/>
    <property type="match status" value="1"/>
</dbReference>
<dbReference type="EMBL" id="BSET01000001">
    <property type="protein sequence ID" value="GLK01308.1"/>
    <property type="molecule type" value="Genomic_DNA"/>
</dbReference>